<feature type="region of interest" description="Disordered" evidence="1">
    <location>
        <begin position="258"/>
        <end position="287"/>
    </location>
</feature>
<reference evidence="3 4" key="1">
    <citation type="submission" date="2014-06" db="EMBL/GenBank/DDBJ databases">
        <authorList>
            <person name="Swart Estienne"/>
        </authorList>
    </citation>
    <scope>NUCLEOTIDE SEQUENCE [LARGE SCALE GENOMIC DNA]</scope>
    <source>
        <strain evidence="3 4">130c</strain>
    </source>
</reference>
<dbReference type="CDD" id="cd00063">
    <property type="entry name" value="FN3"/>
    <property type="match status" value="1"/>
</dbReference>
<sequence>MMPEIMLTVEEQLIKRLSQTNISILEEIQKSHGVGRKSQQQSQIGFLSENQIQKLDDAIRELSVELQVNPPIINYVETNPDRENGSKSYRSPGRDDERFFNLPTKSNGGSLLQNQLGQQKMYASGGNLKKSSALQQFQKNSSQKVRDKSLNSSQNQATPQILKNQTTNPTQINLNLNPDSSRGHEKRETIGSLDLSQPQILKNANSSNAVPTLYSQRALTSDESKTLPNEKSNLGHSINGTMSQVYKQKPLMKQQYKPIQTTTSQTRKNQKQSLQNSNQKQRKLSMEQNSPLLKSQAAFVNNTLQNSSNLTRELSNNRRQAQTNIQSQSSNTNAFNSGNNNYNSISSYKMNTDGAGGQNSNNYQEKFDINDIYTTQQLDEYQQLLDQNPLSKRQFTHIAQTSTAIQVAWSHPTNFSKQIQPQKKQLQYVLQYGIGVKVNNTEQFRQIYKGKAHKCIITDLMPRTTYRFRVAPIMIIEQSEDEVNSQPAIEQGEWSEISNIATKDNQIFTDQSPVSINPCATIVTKGKTKCLNFDKAGTILSSYGYSFGEHLWQLKISYLQNTQSINNNPLQSISNTSGTPSDQGGIMIVGIINKRFSNSKMIGSVINYSIMKGSMKVRILLDANKKKLIIFTPNNPQGEIFTDLPKDGLFYPAIQNKTKIQQKNLLKVDFKFELLVPKDRQTIPNINYSSSEDNDHLSNDNDNALNNSDYENSDNRDSLYQPRQSNHNNQGRPNKNDHEYDFDDKELQRALNIDQNNAVKNEYTGNTFDIPSNYNTDNQNHQTL</sequence>
<feature type="domain" description="Fibronectin type-III" evidence="2">
    <location>
        <begin position="389"/>
        <end position="505"/>
    </location>
</feature>
<feature type="compositionally biased region" description="Polar residues" evidence="1">
    <location>
        <begin position="314"/>
        <end position="328"/>
    </location>
</feature>
<dbReference type="InterPro" id="IPR013783">
    <property type="entry name" value="Ig-like_fold"/>
</dbReference>
<feature type="region of interest" description="Disordered" evidence="1">
    <location>
        <begin position="684"/>
        <end position="740"/>
    </location>
</feature>
<dbReference type="InterPro" id="IPR036116">
    <property type="entry name" value="FN3_sf"/>
</dbReference>
<proteinExistence type="predicted"/>
<evidence type="ECO:0000313" key="4">
    <source>
        <dbReference type="Proteomes" id="UP000039865"/>
    </source>
</evidence>
<feature type="compositionally biased region" description="Polar residues" evidence="1">
    <location>
        <begin position="721"/>
        <end position="733"/>
    </location>
</feature>
<accession>A0A078ANS6</accession>
<dbReference type="SUPFAM" id="SSF49265">
    <property type="entry name" value="Fibronectin type III"/>
    <property type="match status" value="1"/>
</dbReference>
<evidence type="ECO:0000259" key="2">
    <source>
        <dbReference type="PROSITE" id="PS50853"/>
    </source>
</evidence>
<feature type="region of interest" description="Disordered" evidence="1">
    <location>
        <begin position="75"/>
        <end position="111"/>
    </location>
</feature>
<dbReference type="SMART" id="SM00060">
    <property type="entry name" value="FN3"/>
    <property type="match status" value="1"/>
</dbReference>
<keyword evidence="4" id="KW-1185">Reference proteome</keyword>
<feature type="region of interest" description="Disordered" evidence="1">
    <location>
        <begin position="314"/>
        <end position="340"/>
    </location>
</feature>
<dbReference type="EMBL" id="CCKQ01012383">
    <property type="protein sequence ID" value="CDW84000.1"/>
    <property type="molecule type" value="Genomic_DNA"/>
</dbReference>
<dbReference type="PROSITE" id="PS50853">
    <property type="entry name" value="FN3"/>
    <property type="match status" value="1"/>
</dbReference>
<gene>
    <name evidence="3" type="primary">Contig8662.g9240</name>
    <name evidence="3" type="ORF">STYLEM_13056</name>
</gene>
<feature type="region of interest" description="Disordered" evidence="1">
    <location>
        <begin position="220"/>
        <end position="239"/>
    </location>
</feature>
<dbReference type="Proteomes" id="UP000039865">
    <property type="component" value="Unassembled WGS sequence"/>
</dbReference>
<feature type="compositionally biased region" description="Polar residues" evidence="1">
    <location>
        <begin position="150"/>
        <end position="180"/>
    </location>
</feature>
<feature type="compositionally biased region" description="Low complexity" evidence="1">
    <location>
        <begin position="329"/>
        <end position="340"/>
    </location>
</feature>
<evidence type="ECO:0000256" key="1">
    <source>
        <dbReference type="SAM" id="MobiDB-lite"/>
    </source>
</evidence>
<protein>
    <submittedName>
        <fullName evidence="3">Tripartite motif-containing protein 67</fullName>
    </submittedName>
</protein>
<dbReference type="InterPro" id="IPR003961">
    <property type="entry name" value="FN3_dom"/>
</dbReference>
<feature type="region of interest" description="Disordered" evidence="1">
    <location>
        <begin position="754"/>
        <end position="784"/>
    </location>
</feature>
<evidence type="ECO:0000313" key="3">
    <source>
        <dbReference type="EMBL" id="CDW84000.1"/>
    </source>
</evidence>
<organism evidence="3 4">
    <name type="scientific">Stylonychia lemnae</name>
    <name type="common">Ciliate</name>
    <dbReference type="NCBI Taxonomy" id="5949"/>
    <lineage>
        <taxon>Eukaryota</taxon>
        <taxon>Sar</taxon>
        <taxon>Alveolata</taxon>
        <taxon>Ciliophora</taxon>
        <taxon>Intramacronucleata</taxon>
        <taxon>Spirotrichea</taxon>
        <taxon>Stichotrichia</taxon>
        <taxon>Sporadotrichida</taxon>
        <taxon>Oxytrichidae</taxon>
        <taxon>Stylonychinae</taxon>
        <taxon>Stylonychia</taxon>
    </lineage>
</organism>
<dbReference type="InParanoid" id="A0A078ANS6"/>
<dbReference type="AlphaFoldDB" id="A0A078ANS6"/>
<feature type="compositionally biased region" description="Low complexity" evidence="1">
    <location>
        <begin position="700"/>
        <end position="709"/>
    </location>
</feature>
<name>A0A078ANS6_STYLE</name>
<dbReference type="OrthoDB" id="313229at2759"/>
<feature type="compositionally biased region" description="Polar residues" evidence="1">
    <location>
        <begin position="226"/>
        <end position="239"/>
    </location>
</feature>
<feature type="region of interest" description="Disordered" evidence="1">
    <location>
        <begin position="139"/>
        <end position="199"/>
    </location>
</feature>
<dbReference type="Gene3D" id="2.60.40.10">
    <property type="entry name" value="Immunoglobulins"/>
    <property type="match status" value="1"/>
</dbReference>